<keyword evidence="1" id="KW-0240">DNA-directed RNA polymerase</keyword>
<protein>
    <submittedName>
        <fullName evidence="1">DNA-directed RNA polymerase specialized sigma24 family protein</fullName>
    </submittedName>
</protein>
<proteinExistence type="predicted"/>
<dbReference type="RefSeq" id="WP_310319054.1">
    <property type="nucleotide sequence ID" value="NZ_JAVDWU010000007.1"/>
</dbReference>
<dbReference type="Gene3D" id="1.10.10.10">
    <property type="entry name" value="Winged helix-like DNA-binding domain superfamily/Winged helix DNA-binding domain"/>
    <property type="match status" value="1"/>
</dbReference>
<dbReference type="EMBL" id="JAVDWU010000007">
    <property type="protein sequence ID" value="MDR7151524.1"/>
    <property type="molecule type" value="Genomic_DNA"/>
</dbReference>
<keyword evidence="2" id="KW-1185">Reference proteome</keyword>
<dbReference type="InterPro" id="IPR013324">
    <property type="entry name" value="RNA_pol_sigma_r3/r4-like"/>
</dbReference>
<dbReference type="GO" id="GO:0000428">
    <property type="term" value="C:DNA-directed RNA polymerase complex"/>
    <property type="evidence" value="ECO:0007669"/>
    <property type="project" value="UniProtKB-KW"/>
</dbReference>
<gene>
    <name evidence="1" type="ORF">J2W49_003500</name>
</gene>
<accession>A0ABU1WR54</accession>
<keyword evidence="1" id="KW-0804">Transcription</keyword>
<dbReference type="InterPro" id="IPR036388">
    <property type="entry name" value="WH-like_DNA-bd_sf"/>
</dbReference>
<evidence type="ECO:0000313" key="2">
    <source>
        <dbReference type="Proteomes" id="UP001265700"/>
    </source>
</evidence>
<comment type="caution">
    <text evidence="1">The sequence shown here is derived from an EMBL/GenBank/DDBJ whole genome shotgun (WGS) entry which is preliminary data.</text>
</comment>
<organism evidence="1 2">
    <name type="scientific">Hydrogenophaga palleronii</name>
    <dbReference type="NCBI Taxonomy" id="65655"/>
    <lineage>
        <taxon>Bacteria</taxon>
        <taxon>Pseudomonadati</taxon>
        <taxon>Pseudomonadota</taxon>
        <taxon>Betaproteobacteria</taxon>
        <taxon>Burkholderiales</taxon>
        <taxon>Comamonadaceae</taxon>
        <taxon>Hydrogenophaga</taxon>
    </lineage>
</organism>
<name>A0ABU1WR54_9BURK</name>
<dbReference type="Proteomes" id="UP001265700">
    <property type="component" value="Unassembled WGS sequence"/>
</dbReference>
<reference evidence="1 2" key="1">
    <citation type="submission" date="2023-07" db="EMBL/GenBank/DDBJ databases">
        <title>Sorghum-associated microbial communities from plants grown in Nebraska, USA.</title>
        <authorList>
            <person name="Schachtman D."/>
        </authorList>
    </citation>
    <scope>NUCLEOTIDE SEQUENCE [LARGE SCALE GENOMIC DNA]</scope>
    <source>
        <strain evidence="1 2">4249</strain>
    </source>
</reference>
<sequence>MQRASPKTLQDWLAELPSRDEAIVAAHRYSHMSLSEIARALDL</sequence>
<dbReference type="SUPFAM" id="SSF88659">
    <property type="entry name" value="Sigma3 and sigma4 domains of RNA polymerase sigma factors"/>
    <property type="match status" value="1"/>
</dbReference>
<evidence type="ECO:0000313" key="1">
    <source>
        <dbReference type="EMBL" id="MDR7151524.1"/>
    </source>
</evidence>